<comment type="caution">
    <text evidence="2">The sequence shown here is derived from an EMBL/GenBank/DDBJ whole genome shotgun (WGS) entry which is preliminary data.</text>
</comment>
<dbReference type="InterPro" id="IPR013216">
    <property type="entry name" value="Methyltransf_11"/>
</dbReference>
<dbReference type="Proteomes" id="UP000635606">
    <property type="component" value="Unassembled WGS sequence"/>
</dbReference>
<dbReference type="CDD" id="cd02440">
    <property type="entry name" value="AdoMet_MTases"/>
    <property type="match status" value="1"/>
</dbReference>
<name>A0A8J4ECY9_9ACTN</name>
<dbReference type="GO" id="GO:0008757">
    <property type="term" value="F:S-adenosylmethionine-dependent methyltransferase activity"/>
    <property type="evidence" value="ECO:0007669"/>
    <property type="project" value="InterPro"/>
</dbReference>
<dbReference type="InterPro" id="IPR029063">
    <property type="entry name" value="SAM-dependent_MTases_sf"/>
</dbReference>
<dbReference type="AlphaFoldDB" id="A0A8J4ECY9"/>
<reference evidence="2" key="1">
    <citation type="submission" date="2021-01" db="EMBL/GenBank/DDBJ databases">
        <title>Whole genome shotgun sequence of Virgisporangium ochraceum NBRC 16418.</title>
        <authorList>
            <person name="Komaki H."/>
            <person name="Tamura T."/>
        </authorList>
    </citation>
    <scope>NUCLEOTIDE SEQUENCE</scope>
    <source>
        <strain evidence="2">NBRC 16418</strain>
    </source>
</reference>
<organism evidence="2 3">
    <name type="scientific">Virgisporangium ochraceum</name>
    <dbReference type="NCBI Taxonomy" id="65505"/>
    <lineage>
        <taxon>Bacteria</taxon>
        <taxon>Bacillati</taxon>
        <taxon>Actinomycetota</taxon>
        <taxon>Actinomycetes</taxon>
        <taxon>Micromonosporales</taxon>
        <taxon>Micromonosporaceae</taxon>
        <taxon>Virgisporangium</taxon>
    </lineage>
</organism>
<gene>
    <name evidence="2" type="ORF">Voc01_058920</name>
</gene>
<evidence type="ECO:0000313" key="3">
    <source>
        <dbReference type="Proteomes" id="UP000635606"/>
    </source>
</evidence>
<dbReference type="EMBL" id="BOPH01000084">
    <property type="protein sequence ID" value="GIJ70975.1"/>
    <property type="molecule type" value="Genomic_DNA"/>
</dbReference>
<proteinExistence type="predicted"/>
<keyword evidence="3" id="KW-1185">Reference proteome</keyword>
<dbReference type="PANTHER" id="PTHR43591">
    <property type="entry name" value="METHYLTRANSFERASE"/>
    <property type="match status" value="1"/>
</dbReference>
<dbReference type="Pfam" id="PF08241">
    <property type="entry name" value="Methyltransf_11"/>
    <property type="match status" value="1"/>
</dbReference>
<protein>
    <recommendedName>
        <fullName evidence="1">Methyltransferase type 11 domain-containing protein</fullName>
    </recommendedName>
</protein>
<dbReference type="PANTHER" id="PTHR43591:SF24">
    <property type="entry name" value="2-METHOXY-6-POLYPRENYL-1,4-BENZOQUINOL METHYLASE, MITOCHONDRIAL"/>
    <property type="match status" value="1"/>
</dbReference>
<evidence type="ECO:0000259" key="1">
    <source>
        <dbReference type="Pfam" id="PF08241"/>
    </source>
</evidence>
<accession>A0A8J4ECY9</accession>
<dbReference type="SUPFAM" id="SSF53335">
    <property type="entry name" value="S-adenosyl-L-methionine-dependent methyltransferases"/>
    <property type="match status" value="1"/>
</dbReference>
<evidence type="ECO:0000313" key="2">
    <source>
        <dbReference type="EMBL" id="GIJ70975.1"/>
    </source>
</evidence>
<feature type="domain" description="Methyltransferase type 11" evidence="1">
    <location>
        <begin position="13"/>
        <end position="61"/>
    </location>
</feature>
<dbReference type="Gene3D" id="3.40.50.150">
    <property type="entry name" value="Vaccinia Virus protein VP39"/>
    <property type="match status" value="1"/>
</dbReference>
<sequence>MCRRLRAVSGALVVRADAGRLPFADGGFGTVVANHMLYHVDDPDAVLRELARVLRPGGRLAVAVNGSDHLHELDAVGPAVGRPDLGRSGTRNDVTAATAPAYVARHFTGVTAERYPGDLRIPDTGPVLAYLASLTDEPLTAEQVAAVTALVGARIAAEGSFRVRRHTVLVTAVRPRK</sequence>